<sequence length="850" mass="95201">MHRLINDIRVLFAEIYDPPAAARSASARQLLAGEDGKLTLATIFVILALLVMTSFVGNSGNAVKEKIEMQNAADAAAFSSALWMARGLNAITATNHLLGELTAVCVVHEALGGPELDAYGNDGWTDNDAKTMNTRIRGLVNPDLAQVTRYSPYWQAMLKPINQADDYFLKNFIVKEIASEDEKFHAGATIYDAKINLKRETFSNLTMKSIANAGYFVPPFIGPFPVGIVTAAIASGVHFYAELQLIQILKEWYVIKAIELAALSMAKLKDPIESQALPTLAKFAEAIGRSKASGGASLVAMRVDQELQGLGGSLNAELSFYPTKRTLTLPVELEPPLKLQGKAGWKEQEPPPIDQGLLDKVEEMRAEANSNDRDALRKRSQKIREIEALNEKERKAQEKKEKAEEDLKKKQEAKEKDEAESPPKKDPDRDKEIQDLEQELDDLDEEIKENAEKRLELIKELRLEKYAGDKENPSSGDPHEELDENAPKMPDQRHIDASARMKGRKAIEEQISILTSQKSSLQKMVNDDKLELKPEEERRLKVSLKQTQNMLDIRQKELQYSGQTAKEEIMEFYTTSGGNPTIKNLGKIDVDSTMLKYSQWVRASYPYVDAFRSGILSMFEEQLPKSRAAESFQRYCDHFSMVKPLQYRTGKGWEKASAPALNWRDKSGREPLAMVVMKSTYSGNQSHKGREPWIKDERLAERYFTVVGFAYRPAEESVFSANVFANSHPGGTFAYAQGMVYNANEQVEPPTSPGSTQPNVGWDTLNWESPVRAPEQGSGNARTGAVWPWEFFSGNAINSNEARVQLNWQAKLVPVTETRIGDARKEKSVDGDVRKLLDKSKKNLRNLVTH</sequence>
<protein>
    <submittedName>
        <fullName evidence="4">Pilus assembly protein TadG-related protein</fullName>
    </submittedName>
</protein>
<feature type="compositionally biased region" description="Acidic residues" evidence="1">
    <location>
        <begin position="435"/>
        <end position="447"/>
    </location>
</feature>
<accession>A0A9X1MLQ1</accession>
<dbReference type="RefSeq" id="WP_230218059.1">
    <property type="nucleotide sequence ID" value="NZ_JAJKFT010000004.1"/>
</dbReference>
<keyword evidence="2" id="KW-0812">Transmembrane</keyword>
<evidence type="ECO:0000313" key="4">
    <source>
        <dbReference type="EMBL" id="MCC9628637.1"/>
    </source>
</evidence>
<comment type="caution">
    <text evidence="4">The sequence shown here is derived from an EMBL/GenBank/DDBJ whole genome shotgun (WGS) entry which is preliminary data.</text>
</comment>
<keyword evidence="2" id="KW-0472">Membrane</keyword>
<evidence type="ECO:0000259" key="3">
    <source>
        <dbReference type="Pfam" id="PF13400"/>
    </source>
</evidence>
<feature type="domain" description="Putative Flp pilus-assembly TadG-like N-terminal" evidence="3">
    <location>
        <begin position="37"/>
        <end position="79"/>
    </location>
</feature>
<gene>
    <name evidence="4" type="ORF">LOC68_09525</name>
</gene>
<reference evidence="4" key="1">
    <citation type="submission" date="2021-11" db="EMBL/GenBank/DDBJ databases">
        <title>Genome sequence.</title>
        <authorList>
            <person name="Sun Q."/>
        </authorList>
    </citation>
    <scope>NUCLEOTIDE SEQUENCE</scope>
    <source>
        <strain evidence="4">JC732</strain>
    </source>
</reference>
<dbReference type="Proteomes" id="UP001139103">
    <property type="component" value="Unassembled WGS sequence"/>
</dbReference>
<dbReference type="EMBL" id="JAJKFT010000004">
    <property type="protein sequence ID" value="MCC9628637.1"/>
    <property type="molecule type" value="Genomic_DNA"/>
</dbReference>
<evidence type="ECO:0000256" key="1">
    <source>
        <dbReference type="SAM" id="MobiDB-lite"/>
    </source>
</evidence>
<name>A0A9X1MLQ1_9BACT</name>
<dbReference type="AlphaFoldDB" id="A0A9X1MLQ1"/>
<dbReference type="InterPro" id="IPR028087">
    <property type="entry name" value="Tad_N"/>
</dbReference>
<feature type="transmembrane region" description="Helical" evidence="2">
    <location>
        <begin position="38"/>
        <end position="57"/>
    </location>
</feature>
<feature type="compositionally biased region" description="Basic and acidic residues" evidence="1">
    <location>
        <begin position="388"/>
        <end position="434"/>
    </location>
</feature>
<dbReference type="Pfam" id="PF13400">
    <property type="entry name" value="Tad"/>
    <property type="match status" value="1"/>
</dbReference>
<keyword evidence="5" id="KW-1185">Reference proteome</keyword>
<keyword evidence="2" id="KW-1133">Transmembrane helix</keyword>
<evidence type="ECO:0000313" key="5">
    <source>
        <dbReference type="Proteomes" id="UP001139103"/>
    </source>
</evidence>
<feature type="region of interest" description="Disordered" evidence="1">
    <location>
        <begin position="388"/>
        <end position="447"/>
    </location>
</feature>
<proteinExistence type="predicted"/>
<organism evidence="4 5">
    <name type="scientific">Blastopirellula sediminis</name>
    <dbReference type="NCBI Taxonomy" id="2894196"/>
    <lineage>
        <taxon>Bacteria</taxon>
        <taxon>Pseudomonadati</taxon>
        <taxon>Planctomycetota</taxon>
        <taxon>Planctomycetia</taxon>
        <taxon>Pirellulales</taxon>
        <taxon>Pirellulaceae</taxon>
        <taxon>Blastopirellula</taxon>
    </lineage>
</organism>
<feature type="compositionally biased region" description="Basic and acidic residues" evidence="1">
    <location>
        <begin position="462"/>
        <end position="472"/>
    </location>
</feature>
<feature type="region of interest" description="Disordered" evidence="1">
    <location>
        <begin position="462"/>
        <end position="489"/>
    </location>
</feature>
<evidence type="ECO:0000256" key="2">
    <source>
        <dbReference type="SAM" id="Phobius"/>
    </source>
</evidence>